<gene>
    <name evidence="1" type="ORF">JKP88DRAFT_351550</name>
</gene>
<evidence type="ECO:0000313" key="1">
    <source>
        <dbReference type="EMBL" id="KAG5175336.1"/>
    </source>
</evidence>
<evidence type="ECO:0000313" key="2">
    <source>
        <dbReference type="Proteomes" id="UP000664859"/>
    </source>
</evidence>
<dbReference type="AlphaFoldDB" id="A0A835YGZ6"/>
<reference evidence="1" key="1">
    <citation type="submission" date="2021-02" db="EMBL/GenBank/DDBJ databases">
        <title>First Annotated Genome of the Yellow-green Alga Tribonema minus.</title>
        <authorList>
            <person name="Mahan K.M."/>
        </authorList>
    </citation>
    <scope>NUCLEOTIDE SEQUENCE</scope>
    <source>
        <strain evidence="1">UTEX B ZZ1240</strain>
    </source>
</reference>
<organism evidence="1 2">
    <name type="scientific">Tribonema minus</name>
    <dbReference type="NCBI Taxonomy" id="303371"/>
    <lineage>
        <taxon>Eukaryota</taxon>
        <taxon>Sar</taxon>
        <taxon>Stramenopiles</taxon>
        <taxon>Ochrophyta</taxon>
        <taxon>PX clade</taxon>
        <taxon>Xanthophyceae</taxon>
        <taxon>Tribonematales</taxon>
        <taxon>Tribonemataceae</taxon>
        <taxon>Tribonema</taxon>
    </lineage>
</organism>
<keyword evidence="2" id="KW-1185">Reference proteome</keyword>
<protein>
    <submittedName>
        <fullName evidence="1">Uncharacterized protein</fullName>
    </submittedName>
</protein>
<proteinExistence type="predicted"/>
<accession>A0A835YGZ6</accession>
<sequence>MDDGAQAHAALTFEAQVARMMLSFPDDASIQFLNAGAGNALMEALAASTTGYAASHMLKGLTALAHDSGNAAQLLAAGVAEAIMAAVDKHCTRGRMLSADSKCTWVLSAAMLAIAALAASAPADSARLSTTGACEVVVTAVRLHTDVQESDETCWYWEYSRLEALAALAAAAGAANTSSE</sequence>
<comment type="caution">
    <text evidence="1">The sequence shown here is derived from an EMBL/GenBank/DDBJ whole genome shotgun (WGS) entry which is preliminary data.</text>
</comment>
<dbReference type="EMBL" id="JAFCMP010000551">
    <property type="protein sequence ID" value="KAG5175336.1"/>
    <property type="molecule type" value="Genomic_DNA"/>
</dbReference>
<name>A0A835YGZ6_9STRA</name>
<dbReference type="Proteomes" id="UP000664859">
    <property type="component" value="Unassembled WGS sequence"/>
</dbReference>